<feature type="domain" description="Gfo/Idh/MocA-like oxidoreductase N-terminal" evidence="1">
    <location>
        <begin position="15"/>
        <end position="131"/>
    </location>
</feature>
<dbReference type="Proteomes" id="UP000187486">
    <property type="component" value="Unassembled WGS sequence"/>
</dbReference>
<dbReference type="SUPFAM" id="SSF55347">
    <property type="entry name" value="Glyceraldehyde-3-phosphate dehydrogenase-like, C-terminal domain"/>
    <property type="match status" value="1"/>
</dbReference>
<evidence type="ECO:0000313" key="3">
    <source>
        <dbReference type="EMBL" id="OLZ57388.1"/>
    </source>
</evidence>
<dbReference type="Pfam" id="PF22725">
    <property type="entry name" value="GFO_IDH_MocA_C3"/>
    <property type="match status" value="1"/>
</dbReference>
<dbReference type="GO" id="GO:0000166">
    <property type="term" value="F:nucleotide binding"/>
    <property type="evidence" value="ECO:0007669"/>
    <property type="project" value="InterPro"/>
</dbReference>
<dbReference type="Gene3D" id="3.30.360.10">
    <property type="entry name" value="Dihydrodipicolinate Reductase, domain 2"/>
    <property type="match status" value="1"/>
</dbReference>
<dbReference type="InterPro" id="IPR036291">
    <property type="entry name" value="NAD(P)-bd_dom_sf"/>
</dbReference>
<dbReference type="PANTHER" id="PTHR43249:SF1">
    <property type="entry name" value="D-GLUCOSIDE 3-DEHYDROGENASE"/>
    <property type="match status" value="1"/>
</dbReference>
<evidence type="ECO:0000259" key="1">
    <source>
        <dbReference type="Pfam" id="PF01408"/>
    </source>
</evidence>
<organism evidence="3 4">
    <name type="scientific">Amycolatopsis coloradensis</name>
    <dbReference type="NCBI Taxonomy" id="76021"/>
    <lineage>
        <taxon>Bacteria</taxon>
        <taxon>Bacillati</taxon>
        <taxon>Actinomycetota</taxon>
        <taxon>Actinomycetes</taxon>
        <taxon>Pseudonocardiales</taxon>
        <taxon>Pseudonocardiaceae</taxon>
        <taxon>Amycolatopsis</taxon>
    </lineage>
</organism>
<dbReference type="Gene3D" id="3.40.50.720">
    <property type="entry name" value="NAD(P)-binding Rossmann-like Domain"/>
    <property type="match status" value="1"/>
</dbReference>
<dbReference type="SUPFAM" id="SSF51735">
    <property type="entry name" value="NAD(P)-binding Rossmann-fold domains"/>
    <property type="match status" value="1"/>
</dbReference>
<feature type="domain" description="GFO/IDH/MocA-like oxidoreductase" evidence="2">
    <location>
        <begin position="152"/>
        <end position="253"/>
    </location>
</feature>
<reference evidence="3 4" key="1">
    <citation type="submission" date="2016-01" db="EMBL/GenBank/DDBJ databases">
        <title>Amycolatopsis coloradensis genome sequencing and assembly.</title>
        <authorList>
            <person name="Mayilraj S."/>
        </authorList>
    </citation>
    <scope>NUCLEOTIDE SEQUENCE [LARGE SCALE GENOMIC DNA]</scope>
    <source>
        <strain evidence="3 4">DSM 44225</strain>
    </source>
</reference>
<sequence length="341" mass="36452">MTVHRPRGVAVAGCRIGFVGAGGVARRHAGMLAEFDDTRLISVTDVDPDRARSFATDFGLRAVPDAQAVLDSGVDAVYVCVPPFAHGPVELRVAEAGAALFVEKPLGLDAATAETIAERLEQTGVVASVGHHWRYSPAVGWAREVLADHDVRLLMGAWLDKIPPVSWWANRSRSGGQVIEQAIHVLDLARLLVGEVAEVHAFADGRPPDSPGTTDFDVDGATVANLRFRDGAVGTLAATCLLRWKHRAGLEICADGLALTLTEDALEMRNGDAAPQMRPIDPEGAKRAADRAFVDAVLGRGEDLRTPYSDALRTHRLACAIARSAREGAPVRLPEAHDVLR</sequence>
<evidence type="ECO:0000313" key="4">
    <source>
        <dbReference type="Proteomes" id="UP000187486"/>
    </source>
</evidence>
<keyword evidence="4" id="KW-1185">Reference proteome</keyword>
<dbReference type="EMBL" id="MQUQ01000001">
    <property type="protein sequence ID" value="OLZ57388.1"/>
    <property type="molecule type" value="Genomic_DNA"/>
</dbReference>
<dbReference type="InterPro" id="IPR055170">
    <property type="entry name" value="GFO_IDH_MocA-like_dom"/>
</dbReference>
<name>A0A1R0L3X5_9PSEU</name>
<comment type="caution">
    <text evidence="3">The sequence shown here is derived from an EMBL/GenBank/DDBJ whole genome shotgun (WGS) entry which is preliminary data.</text>
</comment>
<dbReference type="STRING" id="76021.BS329_01575"/>
<dbReference type="InterPro" id="IPR000683">
    <property type="entry name" value="Gfo/Idh/MocA-like_OxRdtase_N"/>
</dbReference>
<evidence type="ECO:0000259" key="2">
    <source>
        <dbReference type="Pfam" id="PF22725"/>
    </source>
</evidence>
<dbReference type="InterPro" id="IPR052515">
    <property type="entry name" value="Gfo/Idh/MocA_Oxidoreductase"/>
</dbReference>
<proteinExistence type="predicted"/>
<dbReference type="Pfam" id="PF01408">
    <property type="entry name" value="GFO_IDH_MocA"/>
    <property type="match status" value="1"/>
</dbReference>
<dbReference type="AlphaFoldDB" id="A0A1R0L3X5"/>
<dbReference type="RefSeq" id="WP_076154998.1">
    <property type="nucleotide sequence ID" value="NZ_JBEZVB010000036.1"/>
</dbReference>
<dbReference type="PANTHER" id="PTHR43249">
    <property type="entry name" value="UDP-N-ACETYL-2-AMINO-2-DEOXY-D-GLUCURONATE OXIDASE"/>
    <property type="match status" value="1"/>
</dbReference>
<protein>
    <submittedName>
        <fullName evidence="3">Oxidoreductase</fullName>
    </submittedName>
</protein>
<gene>
    <name evidence="3" type="ORF">BS329_01575</name>
</gene>
<accession>A0A1R0L3X5</accession>